<accession>A0ABM1DNC3</accession>
<dbReference type="Proteomes" id="UP000695022">
    <property type="component" value="Unplaced"/>
</dbReference>
<protein>
    <recommendedName>
        <fullName evidence="7">Battenin</fullName>
    </recommendedName>
</protein>
<evidence type="ECO:0000313" key="8">
    <source>
        <dbReference type="Proteomes" id="UP000695022"/>
    </source>
</evidence>
<dbReference type="Pfam" id="PF02487">
    <property type="entry name" value="CLN3"/>
    <property type="match status" value="1"/>
</dbReference>
<proteinExistence type="inferred from homology"/>
<evidence type="ECO:0000256" key="6">
    <source>
        <dbReference type="ARBA" id="ARBA00023136"/>
    </source>
</evidence>
<evidence type="ECO:0000313" key="9">
    <source>
        <dbReference type="RefSeq" id="XP_014661444.1"/>
    </source>
</evidence>
<keyword evidence="4 7" id="KW-0812">Transmembrane</keyword>
<gene>
    <name evidence="9" type="primary">LOC106804682</name>
</gene>
<evidence type="ECO:0000256" key="5">
    <source>
        <dbReference type="ARBA" id="ARBA00022989"/>
    </source>
</evidence>
<comment type="caution">
    <text evidence="7">Lacks conserved residue(s) required for the propagation of feature annotation.</text>
</comment>
<dbReference type="GeneID" id="106804682"/>
<feature type="transmembrane region" description="Helical" evidence="7">
    <location>
        <begin position="161"/>
        <end position="179"/>
    </location>
</feature>
<reference evidence="9" key="1">
    <citation type="submission" date="2025-08" db="UniProtKB">
        <authorList>
            <consortium name="RefSeq"/>
        </authorList>
    </citation>
    <scope>IDENTIFICATION</scope>
</reference>
<feature type="transmembrane region" description="Helical" evidence="7">
    <location>
        <begin position="48"/>
        <end position="68"/>
    </location>
</feature>
<keyword evidence="5 7" id="KW-1133">Transmembrane helix</keyword>
<feature type="transmembrane region" description="Helical" evidence="7">
    <location>
        <begin position="338"/>
        <end position="361"/>
    </location>
</feature>
<organism evidence="8 9">
    <name type="scientific">Priapulus caudatus</name>
    <name type="common">Priapulid worm</name>
    <dbReference type="NCBI Taxonomy" id="37621"/>
    <lineage>
        <taxon>Eukaryota</taxon>
        <taxon>Metazoa</taxon>
        <taxon>Ecdysozoa</taxon>
        <taxon>Scalidophora</taxon>
        <taxon>Priapulida</taxon>
        <taxon>Priapulimorpha</taxon>
        <taxon>Priapulimorphida</taxon>
        <taxon>Priapulidae</taxon>
        <taxon>Priapulus</taxon>
    </lineage>
</organism>
<dbReference type="RefSeq" id="XP_014661444.1">
    <property type="nucleotide sequence ID" value="XM_014805958.1"/>
</dbReference>
<keyword evidence="6 7" id="KW-0472">Membrane</keyword>
<feature type="transmembrane region" description="Helical" evidence="7">
    <location>
        <begin position="310"/>
        <end position="332"/>
    </location>
</feature>
<dbReference type="InterPro" id="IPR003492">
    <property type="entry name" value="Battenin_disease_Cln3"/>
</dbReference>
<comment type="subcellular location">
    <subcellularLocation>
        <location evidence="1">Endomembrane system</location>
        <topology evidence="1">Multi-pass membrane protein</topology>
    </subcellularLocation>
    <subcellularLocation>
        <location evidence="7">Lysosome membrane</location>
        <topology evidence="7">Multi-pass membrane protein</topology>
    </subcellularLocation>
</comment>
<sequence>MLSAAYDILAEQESPEPQPMQNVTTSVPDTTTVLPPHTRKCNQLSTGAILLADILPSLIVKMTAALWVHRVTHRIRVPIAILFATASFIIVACSVGIWMSLLGVACASFSSGLGELTFLGLTAFYHKNTVSSWSSGTGGAGLFGALSYAGLTATGLSPQHSILVMLVVPAVMTLSYYVILDHVTSPPSPCCVKAGDTTPLIEQPPNTSPEDDEDCVAEHEEGAVQAGKVHVKLMCLQERLKLILPLLKYMVPLFGVYVAEYYINQALFELIYFEHIWLTLAEQYRWYQVDYQMGVFISRSSVNVYHTKRIWVFPLLQVANAVFFTVEAYFLFVPHISIILIVVLFEGLMGGGAYVNCFYAIREEVAPEVREFSLAVASVSDSTGTCLAGFLSIPVHNYICSLPIPG</sequence>
<dbReference type="InterPro" id="IPR018460">
    <property type="entry name" value="Battenin_disease_Cln3_subgr"/>
</dbReference>
<dbReference type="SUPFAM" id="SSF103473">
    <property type="entry name" value="MFS general substrate transporter"/>
    <property type="match status" value="1"/>
</dbReference>
<dbReference type="PANTHER" id="PTHR10981:SF0">
    <property type="entry name" value="BATTENIN"/>
    <property type="match status" value="1"/>
</dbReference>
<evidence type="ECO:0000256" key="4">
    <source>
        <dbReference type="ARBA" id="ARBA00022692"/>
    </source>
</evidence>
<feature type="transmembrane region" description="Helical" evidence="7">
    <location>
        <begin position="80"/>
        <end position="110"/>
    </location>
</feature>
<feature type="transmembrane region" description="Helical" evidence="7">
    <location>
        <begin position="130"/>
        <end position="149"/>
    </location>
</feature>
<keyword evidence="8" id="KW-1185">Reference proteome</keyword>
<evidence type="ECO:0000256" key="2">
    <source>
        <dbReference type="ARBA" id="ARBA00007467"/>
    </source>
</evidence>
<evidence type="ECO:0000256" key="7">
    <source>
        <dbReference type="RuleBase" id="RU361113"/>
    </source>
</evidence>
<evidence type="ECO:0000256" key="1">
    <source>
        <dbReference type="ARBA" id="ARBA00004127"/>
    </source>
</evidence>
<keyword evidence="3" id="KW-0813">Transport</keyword>
<dbReference type="PANTHER" id="PTHR10981">
    <property type="entry name" value="BATTENIN"/>
    <property type="match status" value="1"/>
</dbReference>
<evidence type="ECO:0000256" key="3">
    <source>
        <dbReference type="ARBA" id="ARBA00022448"/>
    </source>
</evidence>
<comment type="similarity">
    <text evidence="2 7">Belongs to the battenin family.</text>
</comment>
<dbReference type="InterPro" id="IPR036259">
    <property type="entry name" value="MFS_trans_sf"/>
</dbReference>
<name>A0ABM1DNC3_PRICU</name>
<dbReference type="PRINTS" id="PR01315">
    <property type="entry name" value="BATTENIN"/>
</dbReference>
<keyword evidence="7" id="KW-0458">Lysosome</keyword>
<dbReference type="PIRSF" id="PIRSF015974">
    <property type="entry name" value="CLN3_BTN1"/>
    <property type="match status" value="1"/>
</dbReference>